<evidence type="ECO:0000313" key="4">
    <source>
        <dbReference type="EMBL" id="MTH60273.1"/>
    </source>
</evidence>
<dbReference type="InterPro" id="IPR029044">
    <property type="entry name" value="Nucleotide-diphossugar_trans"/>
</dbReference>
<keyword evidence="2 4" id="KW-0808">Transferase</keyword>
<dbReference type="PANTHER" id="PTHR13778">
    <property type="entry name" value="GLYCOSYLTRANSFERASE 8 DOMAIN-CONTAINING PROTEIN"/>
    <property type="match status" value="1"/>
</dbReference>
<dbReference type="Proteomes" id="UP000449846">
    <property type="component" value="Unassembled WGS sequence"/>
</dbReference>
<gene>
    <name evidence="4" type="ORF">GL300_13745</name>
</gene>
<dbReference type="GO" id="GO:0016757">
    <property type="term" value="F:glycosyltransferase activity"/>
    <property type="evidence" value="ECO:0007669"/>
    <property type="project" value="UniProtKB-KW"/>
</dbReference>
<dbReference type="InterPro" id="IPR050748">
    <property type="entry name" value="Glycosyltrans_8_dom-fam"/>
</dbReference>
<keyword evidence="3" id="KW-0479">Metal-binding</keyword>
<dbReference type="InterPro" id="IPR002495">
    <property type="entry name" value="Glyco_trans_8"/>
</dbReference>
<keyword evidence="1" id="KW-0328">Glycosyltransferase</keyword>
<evidence type="ECO:0000256" key="3">
    <source>
        <dbReference type="ARBA" id="ARBA00022723"/>
    </source>
</evidence>
<keyword evidence="5" id="KW-1185">Reference proteome</keyword>
<dbReference type="AlphaFoldDB" id="A0A844HJD7"/>
<proteinExistence type="predicted"/>
<dbReference type="CDD" id="cd04194">
    <property type="entry name" value="GT8_A4GalT_like"/>
    <property type="match status" value="1"/>
</dbReference>
<reference evidence="4 5" key="1">
    <citation type="submission" date="2019-11" db="EMBL/GenBank/DDBJ databases">
        <authorList>
            <person name="Dong K."/>
        </authorList>
    </citation>
    <scope>NUCLEOTIDE SEQUENCE [LARGE SCALE GENOMIC DNA]</scope>
    <source>
        <strain evidence="4 5">NBRC 112902</strain>
    </source>
</reference>
<protein>
    <submittedName>
        <fullName evidence="4">Glycosyltransferase family 8 protein</fullName>
    </submittedName>
</protein>
<name>A0A844HJD7_9RHOB</name>
<dbReference type="GO" id="GO:0046872">
    <property type="term" value="F:metal ion binding"/>
    <property type="evidence" value="ECO:0007669"/>
    <property type="project" value="UniProtKB-KW"/>
</dbReference>
<evidence type="ECO:0000313" key="5">
    <source>
        <dbReference type="Proteomes" id="UP000449846"/>
    </source>
</evidence>
<dbReference type="OrthoDB" id="5672604at2"/>
<sequence>MCRDGARMEDIDPKNDLAVITCADRNMLAAGCCTLLSARDNLGKSASFHLVALDISDRDRAAVEKFCALRNLTIHIHPFESALLPKLSKGRWSPAALTRLFLDQIGLPNFRRMLYLDADTLVVRSMSALAHLDLHGNIAAAVDDYIVPFPKKIATRRDKLGLGPDSSYFNSGVILFDWQSCLKSDLLGQARQNVENRHSAYHALDQDALNAALDGKWARLHPKWNAQTGFLPDIRDPIIVHFTGRRKPWQNGAAWVHREYSRKYAEYLAGTDWPGFCANTAISGKLAKYALHLGKKLEGLPKAGKIRAFLKASNDARIWRGDDI</sequence>
<dbReference type="Gene3D" id="3.90.550.10">
    <property type="entry name" value="Spore Coat Polysaccharide Biosynthesis Protein SpsA, Chain A"/>
    <property type="match status" value="1"/>
</dbReference>
<accession>A0A844HJD7</accession>
<dbReference type="PANTHER" id="PTHR13778:SF47">
    <property type="entry name" value="LIPOPOLYSACCHARIDE 1,3-GALACTOSYLTRANSFERASE"/>
    <property type="match status" value="1"/>
</dbReference>
<dbReference type="Pfam" id="PF01501">
    <property type="entry name" value="Glyco_transf_8"/>
    <property type="match status" value="1"/>
</dbReference>
<organism evidence="4 5">
    <name type="scientific">Paracoccus litorisediminis</name>
    <dbReference type="NCBI Taxonomy" id="2006130"/>
    <lineage>
        <taxon>Bacteria</taxon>
        <taxon>Pseudomonadati</taxon>
        <taxon>Pseudomonadota</taxon>
        <taxon>Alphaproteobacteria</taxon>
        <taxon>Rhodobacterales</taxon>
        <taxon>Paracoccaceae</taxon>
        <taxon>Paracoccus</taxon>
    </lineage>
</organism>
<dbReference type="SUPFAM" id="SSF53448">
    <property type="entry name" value="Nucleotide-diphospho-sugar transferases"/>
    <property type="match status" value="1"/>
</dbReference>
<dbReference type="EMBL" id="WMIG01000007">
    <property type="protein sequence ID" value="MTH60273.1"/>
    <property type="molecule type" value="Genomic_DNA"/>
</dbReference>
<comment type="caution">
    <text evidence="4">The sequence shown here is derived from an EMBL/GenBank/DDBJ whole genome shotgun (WGS) entry which is preliminary data.</text>
</comment>
<evidence type="ECO:0000256" key="2">
    <source>
        <dbReference type="ARBA" id="ARBA00022679"/>
    </source>
</evidence>
<evidence type="ECO:0000256" key="1">
    <source>
        <dbReference type="ARBA" id="ARBA00022676"/>
    </source>
</evidence>